<keyword evidence="6 7" id="KW-0472">Membrane</keyword>
<dbReference type="PROSITE" id="PS51751">
    <property type="entry name" value="EXPERA"/>
    <property type="match status" value="1"/>
</dbReference>
<feature type="transmembrane region" description="Helical" evidence="7">
    <location>
        <begin position="139"/>
        <end position="159"/>
    </location>
</feature>
<comment type="subcellular location">
    <subcellularLocation>
        <location evidence="1">Endoplasmic reticulum membrane</location>
        <topology evidence="1">Multi-pass membrane protein</topology>
    </subcellularLocation>
</comment>
<gene>
    <name evidence="9" type="ORF">DASC09_018540</name>
</gene>
<dbReference type="Proteomes" id="UP001360560">
    <property type="component" value="Unassembled WGS sequence"/>
</dbReference>
<accession>A0AAV5QJD2</accession>
<dbReference type="Pfam" id="PF05241">
    <property type="entry name" value="EBP"/>
    <property type="match status" value="1"/>
</dbReference>
<dbReference type="PANTHER" id="PTHR31204">
    <property type="entry name" value="SIGMA INTRACELLULAR RECEPTOR 2"/>
    <property type="match status" value="1"/>
</dbReference>
<evidence type="ECO:0000256" key="2">
    <source>
        <dbReference type="ARBA" id="ARBA00009096"/>
    </source>
</evidence>
<evidence type="ECO:0000313" key="10">
    <source>
        <dbReference type="Proteomes" id="UP001360560"/>
    </source>
</evidence>
<feature type="transmembrane region" description="Helical" evidence="7">
    <location>
        <begin position="100"/>
        <end position="119"/>
    </location>
</feature>
<comment type="caution">
    <text evidence="9">The sequence shown here is derived from an EMBL/GenBank/DDBJ whole genome shotgun (WGS) entry which is preliminary data.</text>
</comment>
<keyword evidence="5 7" id="KW-1133">Transmembrane helix</keyword>
<keyword evidence="4 7" id="KW-0256">Endoplasmic reticulum</keyword>
<sequence>MTVSSNPKLDTFYLLYFLIHIPITVLVDSALVIPPAYRLAIQTKVLNFHISENKDFILLLAPSWLKVAGFVELIFQLPVFFIGIYALWNDIKKFYPLLMTYGFNASLTTLFCLYDIYIYNNGSSDLLGFTITQSDRLKLFWVYFPTFLIPLVMFIDLTIRITKMLSNYQELQSQKKEN</sequence>
<dbReference type="InterPro" id="IPR033118">
    <property type="entry name" value="EXPERA"/>
</dbReference>
<evidence type="ECO:0000256" key="1">
    <source>
        <dbReference type="ARBA" id="ARBA00004477"/>
    </source>
</evidence>
<feature type="domain" description="EXPERA" evidence="8">
    <location>
        <begin position="9"/>
        <end position="154"/>
    </location>
</feature>
<evidence type="ECO:0000259" key="8">
    <source>
        <dbReference type="PROSITE" id="PS51751"/>
    </source>
</evidence>
<keyword evidence="10" id="KW-1185">Reference proteome</keyword>
<organism evidence="9 10">
    <name type="scientific">Saccharomycopsis crataegensis</name>
    <dbReference type="NCBI Taxonomy" id="43959"/>
    <lineage>
        <taxon>Eukaryota</taxon>
        <taxon>Fungi</taxon>
        <taxon>Dikarya</taxon>
        <taxon>Ascomycota</taxon>
        <taxon>Saccharomycotina</taxon>
        <taxon>Saccharomycetes</taxon>
        <taxon>Saccharomycopsidaceae</taxon>
        <taxon>Saccharomycopsis</taxon>
    </lineage>
</organism>
<feature type="transmembrane region" description="Helical" evidence="7">
    <location>
        <begin position="67"/>
        <end position="88"/>
    </location>
</feature>
<dbReference type="GO" id="GO:0005789">
    <property type="term" value="C:endoplasmic reticulum membrane"/>
    <property type="evidence" value="ECO:0007669"/>
    <property type="project" value="UniProtKB-SubCell"/>
</dbReference>
<dbReference type="InterPro" id="IPR016964">
    <property type="entry name" value="Sigma2_recept"/>
</dbReference>
<dbReference type="InterPro" id="IPR051987">
    <property type="entry name" value="Sigma-2_receptor-like"/>
</dbReference>
<protein>
    <recommendedName>
        <fullName evidence="7">Efficient mitochondria targeting-associated protein 19</fullName>
    </recommendedName>
</protein>
<feature type="transmembrane region" description="Helical" evidence="7">
    <location>
        <begin position="12"/>
        <end position="33"/>
    </location>
</feature>
<evidence type="ECO:0000313" key="9">
    <source>
        <dbReference type="EMBL" id="GMM34529.1"/>
    </source>
</evidence>
<dbReference type="PANTHER" id="PTHR31204:SF1">
    <property type="entry name" value="SIGMA INTRACELLULAR RECEPTOR 2"/>
    <property type="match status" value="1"/>
</dbReference>
<keyword evidence="3 7" id="KW-0812">Transmembrane</keyword>
<evidence type="ECO:0000256" key="4">
    <source>
        <dbReference type="ARBA" id="ARBA00022824"/>
    </source>
</evidence>
<dbReference type="AlphaFoldDB" id="A0AAV5QJD2"/>
<dbReference type="PIRSF" id="PIRSF031032">
    <property type="entry name" value="TMP_97_prd"/>
    <property type="match status" value="1"/>
</dbReference>
<evidence type="ECO:0000256" key="5">
    <source>
        <dbReference type="ARBA" id="ARBA00022989"/>
    </source>
</evidence>
<name>A0AAV5QJD2_9ASCO</name>
<evidence type="ECO:0000256" key="6">
    <source>
        <dbReference type="ARBA" id="ARBA00023136"/>
    </source>
</evidence>
<dbReference type="GeneID" id="90072508"/>
<comment type="similarity">
    <text evidence="2">Belongs to the TMEM97/sigma-2 receptor family.</text>
</comment>
<reference evidence="9 10" key="1">
    <citation type="journal article" date="2023" name="Elife">
        <title>Identification of key yeast species and microbe-microbe interactions impacting larval growth of Drosophila in the wild.</title>
        <authorList>
            <person name="Mure A."/>
            <person name="Sugiura Y."/>
            <person name="Maeda R."/>
            <person name="Honda K."/>
            <person name="Sakurai N."/>
            <person name="Takahashi Y."/>
            <person name="Watada M."/>
            <person name="Katoh T."/>
            <person name="Gotoh A."/>
            <person name="Gotoh Y."/>
            <person name="Taniguchi I."/>
            <person name="Nakamura K."/>
            <person name="Hayashi T."/>
            <person name="Katayama T."/>
            <person name="Uemura T."/>
            <person name="Hattori Y."/>
        </authorList>
    </citation>
    <scope>NUCLEOTIDE SEQUENCE [LARGE SCALE GENOMIC DNA]</scope>
    <source>
        <strain evidence="9 10">SC-9</strain>
    </source>
</reference>
<evidence type="ECO:0000256" key="3">
    <source>
        <dbReference type="ARBA" id="ARBA00022692"/>
    </source>
</evidence>
<evidence type="ECO:0000256" key="7">
    <source>
        <dbReference type="PIRNR" id="PIRNR031032"/>
    </source>
</evidence>
<dbReference type="RefSeq" id="XP_064851529.1">
    <property type="nucleotide sequence ID" value="XM_064995457.1"/>
</dbReference>
<dbReference type="EMBL" id="BTFZ01000003">
    <property type="protein sequence ID" value="GMM34529.1"/>
    <property type="molecule type" value="Genomic_DNA"/>
</dbReference>
<proteinExistence type="inferred from homology"/>